<evidence type="ECO:0000256" key="1">
    <source>
        <dbReference type="SAM" id="MobiDB-lite"/>
    </source>
</evidence>
<protein>
    <recommendedName>
        <fullName evidence="2">J domain-containing protein</fullName>
    </recommendedName>
</protein>
<organism evidence="3 4">
    <name type="scientific">Vitrella brassicaformis (strain CCMP3155)</name>
    <dbReference type="NCBI Taxonomy" id="1169540"/>
    <lineage>
        <taxon>Eukaryota</taxon>
        <taxon>Sar</taxon>
        <taxon>Alveolata</taxon>
        <taxon>Colpodellida</taxon>
        <taxon>Vitrellaceae</taxon>
        <taxon>Vitrella</taxon>
    </lineage>
</organism>
<feature type="compositionally biased region" description="Acidic residues" evidence="1">
    <location>
        <begin position="738"/>
        <end position="750"/>
    </location>
</feature>
<feature type="compositionally biased region" description="Acidic residues" evidence="1">
    <location>
        <begin position="1267"/>
        <end position="1280"/>
    </location>
</feature>
<keyword evidence="4" id="KW-1185">Reference proteome</keyword>
<feature type="compositionally biased region" description="Basic and acidic residues" evidence="1">
    <location>
        <begin position="1205"/>
        <end position="1240"/>
    </location>
</feature>
<dbReference type="VEuPathDB" id="CryptoDB:Vbra_13193"/>
<gene>
    <name evidence="3" type="ORF">Vbra_13193</name>
</gene>
<feature type="region of interest" description="Disordered" evidence="1">
    <location>
        <begin position="1198"/>
        <end position="1294"/>
    </location>
</feature>
<feature type="compositionally biased region" description="Basic residues" evidence="1">
    <location>
        <begin position="27"/>
        <end position="41"/>
    </location>
</feature>
<feature type="compositionally biased region" description="Acidic residues" evidence="1">
    <location>
        <begin position="976"/>
        <end position="1012"/>
    </location>
</feature>
<dbReference type="SUPFAM" id="SSF46565">
    <property type="entry name" value="Chaperone J-domain"/>
    <property type="match status" value="1"/>
</dbReference>
<feature type="compositionally biased region" description="Low complexity" evidence="1">
    <location>
        <begin position="44"/>
        <end position="60"/>
    </location>
</feature>
<evidence type="ECO:0000313" key="4">
    <source>
        <dbReference type="Proteomes" id="UP000041254"/>
    </source>
</evidence>
<feature type="compositionally biased region" description="Low complexity" evidence="1">
    <location>
        <begin position="8"/>
        <end position="23"/>
    </location>
</feature>
<feature type="region of interest" description="Disordered" evidence="1">
    <location>
        <begin position="626"/>
        <end position="1012"/>
    </location>
</feature>
<reference evidence="3 4" key="1">
    <citation type="submission" date="2014-11" db="EMBL/GenBank/DDBJ databases">
        <authorList>
            <person name="Zhu J."/>
            <person name="Qi W."/>
            <person name="Song R."/>
        </authorList>
    </citation>
    <scope>NUCLEOTIDE SEQUENCE [LARGE SCALE GENOMIC DNA]</scope>
</reference>
<feature type="compositionally biased region" description="Low complexity" evidence="1">
    <location>
        <begin position="651"/>
        <end position="661"/>
    </location>
</feature>
<accession>A0A0G4EU14</accession>
<feature type="compositionally biased region" description="Basic and acidic residues" evidence="1">
    <location>
        <begin position="344"/>
        <end position="364"/>
    </location>
</feature>
<feature type="compositionally biased region" description="Basic and acidic residues" evidence="1">
    <location>
        <begin position="626"/>
        <end position="650"/>
    </location>
</feature>
<feature type="compositionally biased region" description="Polar residues" evidence="1">
    <location>
        <begin position="902"/>
        <end position="913"/>
    </location>
</feature>
<dbReference type="OrthoDB" id="342454at2759"/>
<proteinExistence type="predicted"/>
<feature type="region of interest" description="Disordered" evidence="1">
    <location>
        <begin position="264"/>
        <end position="309"/>
    </location>
</feature>
<evidence type="ECO:0000259" key="2">
    <source>
        <dbReference type="PROSITE" id="PS50076"/>
    </source>
</evidence>
<feature type="region of interest" description="Disordered" evidence="1">
    <location>
        <begin position="1474"/>
        <end position="1507"/>
    </location>
</feature>
<feature type="compositionally biased region" description="Basic and acidic residues" evidence="1">
    <location>
        <begin position="409"/>
        <end position="422"/>
    </location>
</feature>
<dbReference type="InterPro" id="IPR036869">
    <property type="entry name" value="J_dom_sf"/>
</dbReference>
<feature type="region of interest" description="Disordered" evidence="1">
    <location>
        <begin position="388"/>
        <end position="437"/>
    </location>
</feature>
<dbReference type="OMA" id="WIERERN"/>
<name>A0A0G4EU14_VITBC</name>
<dbReference type="Gene3D" id="1.10.287.110">
    <property type="entry name" value="DnaJ domain"/>
    <property type="match status" value="1"/>
</dbReference>
<sequence>MKRDSVPSSSSSSHHFARGSGASYVRTTHHAQHSQTAHRRARDSQPPTSSSNLSSPLRPSAKSPSKGPSHRASGQHQQHQRKAAESVTRGPLVGLNCAVKANGVGAHPLEDPLRDCLLEYLMSVGPVEGGGDETVVYQLSKEMEMRNGECRRELRLSSFQLRLPQPLFSKLWDAVKNEDSSLPHILKVAKQITAPPPPPEDPVMAQITMQEALQTRLEVARWMLGCVEPASEALLDYGTLRALSNQIHQCVQATDEAANALSPITQATDRTPLPPPDPFRSTPSFRRPADTHPHRGRRLSHSTIPTNLAHMASPAFSRKAGGGSGSGSLSSELNALDELLYSSPDRRRGSDEHEHQSDDGDCLRSLDVRGYSGLGGVIAGLRSVNITDEAGAPPSGPRRTFSSPLGDVTRSDDTPMMRRLESDGGLGGWRNNRRDATEHQRASATLWRAFLSERPTQIRERCSSVAQKLAEDATANAARQRALRRDSVGSLPSEPPPADHPDPSSPPVTVKAFASLANALALVGLKSFRVAGALSGSLLGLGRELMDRMVCRGITRVLDWHVGMDDPLSGDFMRTLPKVRIRNPTTLALVEKFNDVLQERVSSCSPDQIDAVHQLLHRLLANVERRDAQLHSKNKDKDKKDTTDGNKKNSDNGPSAAAASNSDDDPFSAFLKARGPPHPAHSTKSKMQKKRKKKKHAANGAGAKKAVLHEVPPVLTSIKTPESAHSGARIRPGTLDRDDSDDDILLDDFDPSNTLTRAKAALRSRRLELSKSREKERERERSKGETEGSGAGGSGRSSREGERGTSTTTTGRFTVYPMRREHMTPDGNRMSRSSMGGADGGLLSSPSTTTSGRFGSTDPLFKVSAAAGDTPSRPLRRSPLHYAPEETHPQPSQPSRPHLSSRFASVSSGTPATDNAAGDLGDDFVYGSGSRGSGGNGSSKRGAGLRIDDDDDVLIEDGGLSDDDDDLAGGGLFGGTDEEGEGWGEEETDDEESESDDESQDEDEEEEENEEDIDFAERLEKALNGLSAQGLKHLASIASAFLTFCERVADGISTEYKNLDFEVALAFFGLEFLPRSKKDLRKRYLELSLKLHPDKNPNSTAEDFQMLQKYKEQLENEIGKKGSRVEDEADSPSVGLTRLNEHLSRCAESMAQGYVFDLHKDKAMLKAFLNMTKNSSNPKDVLFMLLLTTRMECMLDQLTGPEGDTTEKPDDPDAAAADKDKDSKDGQDDEHKDDNDKSKDADDEDNESKAKEGDPSEPPPAASASAADDDRDDAGREDDSDAPRQRQKVPVTTREKVVHALQASLPTCLNSIHSVQQKLVERHIEIAQSKAKWHLRTSRKQLEDLLGQVVTAIQTKVLNDPPSLQTSMRHRCRVVWLALDLLPPEMTSLLHLHALNELPQTSAVLRHRLIDPLTNIAERGATSASVSSSRGGHIVTLHDTDEGRRLRHRLEGIITDLDHTVRAAEMQAIATATGPGAAAAEAAGGANDATPARPSAHRGYAGKRERE</sequence>
<feature type="compositionally biased region" description="Acidic residues" evidence="1">
    <location>
        <begin position="948"/>
        <end position="967"/>
    </location>
</feature>
<dbReference type="Proteomes" id="UP000041254">
    <property type="component" value="Unassembled WGS sequence"/>
</dbReference>
<feature type="compositionally biased region" description="Basic residues" evidence="1">
    <location>
        <begin position="681"/>
        <end position="697"/>
    </location>
</feature>
<feature type="domain" description="J" evidence="2">
    <location>
        <begin position="1054"/>
        <end position="1130"/>
    </location>
</feature>
<dbReference type="PROSITE" id="PS50076">
    <property type="entry name" value="DNAJ_2"/>
    <property type="match status" value="1"/>
</dbReference>
<feature type="compositionally biased region" description="Basic and acidic residues" evidence="1">
    <location>
        <begin position="765"/>
        <end position="786"/>
    </location>
</feature>
<dbReference type="SMART" id="SM00271">
    <property type="entry name" value="DnaJ"/>
    <property type="match status" value="1"/>
</dbReference>
<feature type="region of interest" description="Disordered" evidence="1">
    <location>
        <begin position="476"/>
        <end position="507"/>
    </location>
</feature>
<dbReference type="InParanoid" id="A0A0G4EU14"/>
<dbReference type="InterPro" id="IPR001623">
    <property type="entry name" value="DnaJ_domain"/>
</dbReference>
<dbReference type="EMBL" id="CDMY01000305">
    <property type="protein sequence ID" value="CEM01563.1"/>
    <property type="molecule type" value="Genomic_DNA"/>
</dbReference>
<feature type="region of interest" description="Disordered" evidence="1">
    <location>
        <begin position="1"/>
        <end position="88"/>
    </location>
</feature>
<evidence type="ECO:0000313" key="3">
    <source>
        <dbReference type="EMBL" id="CEM01563.1"/>
    </source>
</evidence>
<feature type="compositionally biased region" description="Low complexity" evidence="1">
    <location>
        <begin position="841"/>
        <end position="852"/>
    </location>
</feature>
<feature type="compositionally biased region" description="Low complexity" evidence="1">
    <location>
        <begin position="1474"/>
        <end position="1492"/>
    </location>
</feature>
<dbReference type="CDD" id="cd06257">
    <property type="entry name" value="DnaJ"/>
    <property type="match status" value="1"/>
</dbReference>
<feature type="region of interest" description="Disordered" evidence="1">
    <location>
        <begin position="343"/>
        <end position="364"/>
    </location>
</feature>